<gene>
    <name evidence="1" type="ORF">EVAR_47420_1</name>
</gene>
<protein>
    <submittedName>
        <fullName evidence="1">Uncharacterized protein</fullName>
    </submittedName>
</protein>
<evidence type="ECO:0000313" key="2">
    <source>
        <dbReference type="Proteomes" id="UP000299102"/>
    </source>
</evidence>
<dbReference type="EMBL" id="BGZK01001031">
    <property type="protein sequence ID" value="GBP69145.1"/>
    <property type="molecule type" value="Genomic_DNA"/>
</dbReference>
<dbReference type="AlphaFoldDB" id="A0A4C1Y415"/>
<reference evidence="1 2" key="1">
    <citation type="journal article" date="2019" name="Commun. Biol.">
        <title>The bagworm genome reveals a unique fibroin gene that provides high tensile strength.</title>
        <authorList>
            <person name="Kono N."/>
            <person name="Nakamura H."/>
            <person name="Ohtoshi R."/>
            <person name="Tomita M."/>
            <person name="Numata K."/>
            <person name="Arakawa K."/>
        </authorList>
    </citation>
    <scope>NUCLEOTIDE SEQUENCE [LARGE SCALE GENOMIC DNA]</scope>
</reference>
<accession>A0A4C1Y415</accession>
<evidence type="ECO:0000313" key="1">
    <source>
        <dbReference type="EMBL" id="GBP69145.1"/>
    </source>
</evidence>
<sequence>MELSSHRTLTYESTNPQKIVRGCAPVASSHKRVDDAYLYRFSSLRKIEGNAREAAIRKWAPPPAPRPPAHCNYFTTRPLCMKRIVLFSEMKARKRCRKFAESKKTM</sequence>
<keyword evidence="2" id="KW-1185">Reference proteome</keyword>
<dbReference type="Proteomes" id="UP000299102">
    <property type="component" value="Unassembled WGS sequence"/>
</dbReference>
<organism evidence="1 2">
    <name type="scientific">Eumeta variegata</name>
    <name type="common">Bagworm moth</name>
    <name type="synonym">Eumeta japonica</name>
    <dbReference type="NCBI Taxonomy" id="151549"/>
    <lineage>
        <taxon>Eukaryota</taxon>
        <taxon>Metazoa</taxon>
        <taxon>Ecdysozoa</taxon>
        <taxon>Arthropoda</taxon>
        <taxon>Hexapoda</taxon>
        <taxon>Insecta</taxon>
        <taxon>Pterygota</taxon>
        <taxon>Neoptera</taxon>
        <taxon>Endopterygota</taxon>
        <taxon>Lepidoptera</taxon>
        <taxon>Glossata</taxon>
        <taxon>Ditrysia</taxon>
        <taxon>Tineoidea</taxon>
        <taxon>Psychidae</taxon>
        <taxon>Oiketicinae</taxon>
        <taxon>Eumeta</taxon>
    </lineage>
</organism>
<comment type="caution">
    <text evidence="1">The sequence shown here is derived from an EMBL/GenBank/DDBJ whole genome shotgun (WGS) entry which is preliminary data.</text>
</comment>
<proteinExistence type="predicted"/>
<name>A0A4C1Y415_EUMVA</name>